<evidence type="ECO:0000259" key="5">
    <source>
        <dbReference type="PROSITE" id="PS50011"/>
    </source>
</evidence>
<dbReference type="AlphaFoldDB" id="A9V9W2"/>
<dbReference type="SUPFAM" id="SSF56112">
    <property type="entry name" value="Protein kinase-like (PK-like)"/>
    <property type="match status" value="1"/>
</dbReference>
<feature type="region of interest" description="Disordered" evidence="4">
    <location>
        <begin position="164"/>
        <end position="185"/>
    </location>
</feature>
<dbReference type="Gene3D" id="1.10.510.10">
    <property type="entry name" value="Transferase(Phosphotransferase) domain 1"/>
    <property type="match status" value="1"/>
</dbReference>
<gene>
    <name evidence="6" type="ORF">MONBRDRAFT_29025</name>
</gene>
<reference evidence="6 7" key="1">
    <citation type="journal article" date="2008" name="Nature">
        <title>The genome of the choanoflagellate Monosiga brevicollis and the origin of metazoans.</title>
        <authorList>
            <consortium name="JGI Sequencing"/>
            <person name="King N."/>
            <person name="Westbrook M.J."/>
            <person name="Young S.L."/>
            <person name="Kuo A."/>
            <person name="Abedin M."/>
            <person name="Chapman J."/>
            <person name="Fairclough S."/>
            <person name="Hellsten U."/>
            <person name="Isogai Y."/>
            <person name="Letunic I."/>
            <person name="Marr M."/>
            <person name="Pincus D."/>
            <person name="Putnam N."/>
            <person name="Rokas A."/>
            <person name="Wright K.J."/>
            <person name="Zuzow R."/>
            <person name="Dirks W."/>
            <person name="Good M."/>
            <person name="Goodstein D."/>
            <person name="Lemons D."/>
            <person name="Li W."/>
            <person name="Lyons J.B."/>
            <person name="Morris A."/>
            <person name="Nichols S."/>
            <person name="Richter D.J."/>
            <person name="Salamov A."/>
            <person name="Bork P."/>
            <person name="Lim W.A."/>
            <person name="Manning G."/>
            <person name="Miller W.T."/>
            <person name="McGinnis W."/>
            <person name="Shapiro H."/>
            <person name="Tjian R."/>
            <person name="Grigoriev I.V."/>
            <person name="Rokhsar D."/>
        </authorList>
    </citation>
    <scope>NUCLEOTIDE SEQUENCE [LARGE SCALE GENOMIC DNA]</scope>
    <source>
        <strain evidence="7">MX1 / ATCC 50154</strain>
    </source>
</reference>
<dbReference type="InterPro" id="IPR011009">
    <property type="entry name" value="Kinase-like_dom_sf"/>
</dbReference>
<dbReference type="Pfam" id="PF12796">
    <property type="entry name" value="Ank_2"/>
    <property type="match status" value="1"/>
</dbReference>
<dbReference type="InterPro" id="IPR001245">
    <property type="entry name" value="Ser-Thr/Tyr_kinase_cat_dom"/>
</dbReference>
<dbReference type="GO" id="GO:0005886">
    <property type="term" value="C:plasma membrane"/>
    <property type="evidence" value="ECO:0000318"/>
    <property type="project" value="GO_Central"/>
</dbReference>
<dbReference type="SMART" id="SM00248">
    <property type="entry name" value="ANK"/>
    <property type="match status" value="3"/>
</dbReference>
<dbReference type="PROSITE" id="PS50011">
    <property type="entry name" value="PROTEIN_KINASE_DOM"/>
    <property type="match status" value="1"/>
</dbReference>
<keyword evidence="7" id="KW-1185">Reference proteome</keyword>
<dbReference type="PROSITE" id="PS50088">
    <property type="entry name" value="ANK_REPEAT"/>
    <property type="match status" value="2"/>
</dbReference>
<dbReference type="PROSITE" id="PS50297">
    <property type="entry name" value="ANK_REP_REGION"/>
    <property type="match status" value="2"/>
</dbReference>
<organism evidence="6 7">
    <name type="scientific">Monosiga brevicollis</name>
    <name type="common">Choanoflagellate</name>
    <dbReference type="NCBI Taxonomy" id="81824"/>
    <lineage>
        <taxon>Eukaryota</taxon>
        <taxon>Choanoflagellata</taxon>
        <taxon>Craspedida</taxon>
        <taxon>Salpingoecidae</taxon>
        <taxon>Monosiga</taxon>
    </lineage>
</organism>
<dbReference type="InterPro" id="IPR008266">
    <property type="entry name" value="Tyr_kinase_AS"/>
</dbReference>
<feature type="repeat" description="ANK" evidence="3">
    <location>
        <begin position="118"/>
        <end position="150"/>
    </location>
</feature>
<dbReference type="PANTHER" id="PTHR27001">
    <property type="entry name" value="OS01G0253100 PROTEIN"/>
    <property type="match status" value="1"/>
</dbReference>
<dbReference type="EMBL" id="CH991572">
    <property type="protein sequence ID" value="EDQ85625.1"/>
    <property type="molecule type" value="Genomic_DNA"/>
</dbReference>
<dbReference type="InterPro" id="IPR002110">
    <property type="entry name" value="Ankyrin_rpt"/>
</dbReference>
<accession>A9V9W2</accession>
<keyword evidence="2" id="KW-0067">ATP-binding</keyword>
<dbReference type="Proteomes" id="UP000001357">
    <property type="component" value="Unassembled WGS sequence"/>
</dbReference>
<dbReference type="PIRSF" id="PIRSF000654">
    <property type="entry name" value="Integrin-linked_kinase"/>
    <property type="match status" value="1"/>
</dbReference>
<dbReference type="Pfam" id="PF07714">
    <property type="entry name" value="PK_Tyr_Ser-Thr"/>
    <property type="match status" value="1"/>
</dbReference>
<dbReference type="InterPro" id="IPR000719">
    <property type="entry name" value="Prot_kinase_dom"/>
</dbReference>
<name>A9V9W2_MONBE</name>
<feature type="repeat" description="ANK" evidence="3">
    <location>
        <begin position="20"/>
        <end position="52"/>
    </location>
</feature>
<protein>
    <recommendedName>
        <fullName evidence="5">Protein kinase domain-containing protein</fullName>
    </recommendedName>
</protein>
<dbReference type="InterPro" id="IPR036770">
    <property type="entry name" value="Ankyrin_rpt-contain_sf"/>
</dbReference>
<proteinExistence type="predicted"/>
<dbReference type="SUPFAM" id="SSF48403">
    <property type="entry name" value="Ankyrin repeat"/>
    <property type="match status" value="1"/>
</dbReference>
<evidence type="ECO:0000256" key="2">
    <source>
        <dbReference type="ARBA" id="ARBA00022840"/>
    </source>
</evidence>
<dbReference type="GeneID" id="5894881"/>
<evidence type="ECO:0000256" key="4">
    <source>
        <dbReference type="SAM" id="MobiDB-lite"/>
    </source>
</evidence>
<dbReference type="eggNOG" id="KOG0192">
    <property type="taxonomic scope" value="Eukaryota"/>
</dbReference>
<dbReference type="Pfam" id="PF00023">
    <property type="entry name" value="Ank"/>
    <property type="match status" value="1"/>
</dbReference>
<dbReference type="RefSeq" id="XP_001749574.1">
    <property type="nucleotide sequence ID" value="XM_001749522.1"/>
</dbReference>
<dbReference type="PANTHER" id="PTHR27001:SF931">
    <property type="entry name" value="OS11G0664100 PROTEIN"/>
    <property type="match status" value="1"/>
</dbReference>
<dbReference type="STRING" id="81824.A9V9W2"/>
<dbReference type="PROSITE" id="PS00109">
    <property type="entry name" value="PROTEIN_KINASE_TYR"/>
    <property type="match status" value="1"/>
</dbReference>
<dbReference type="Gene3D" id="1.25.40.20">
    <property type="entry name" value="Ankyrin repeat-containing domain"/>
    <property type="match status" value="1"/>
</dbReference>
<sequence>MAALRVALRHQANVNAVDEIGNSPLQLAIATASLPLMEALLSAGADVNRPDIRGRLALHQACRLGLVQQTRRLLETGACNGLRAMHIATQHAFTDSFAESIFELLLSAGAYIDPGVEWGWTPLHAACRIGNWRAASRLIEAGADLFGQANMVCYLLPKQRKPVIKAPSKTPEGDQPNPTRDPDAATLDEVPALLTSGYVSAPLLTAASSHHDETPYTALQAPSAGSSYAFDIPWLRATPKRPILKPKDPRGPTEDKHVLAVEAHLLNNSRNPFVIRKEAQQMRMDIFQLLHLMAVKQIRRELLRAKTPAFRFTKEVTIMARLQHPCIVALRGICVPNPALYLIILEYVEAGSLNEFLYKNEQIERPSLKDALIISHDVASALMYIHNLKYPIVHRDVSSSNILLRANGHACLSDFGESAFCRTEEDGRARQRGIFTKQPGPLGLLLMRAALASPVVNVALAATAMAYENRRPWLDEEAPAVIVRLIMQGWAITFCLIKIQISF</sequence>
<feature type="domain" description="Protein kinase" evidence="5">
    <location>
        <begin position="260"/>
        <end position="503"/>
    </location>
</feature>
<evidence type="ECO:0000256" key="1">
    <source>
        <dbReference type="ARBA" id="ARBA00022741"/>
    </source>
</evidence>
<dbReference type="InParanoid" id="A9V9W2"/>
<dbReference type="KEGG" id="mbr:MONBRDRAFT_29025"/>
<dbReference type="GO" id="GO:0007165">
    <property type="term" value="P:signal transduction"/>
    <property type="evidence" value="ECO:0000318"/>
    <property type="project" value="GO_Central"/>
</dbReference>
<keyword evidence="1" id="KW-0547">Nucleotide-binding</keyword>
<dbReference type="GO" id="GO:0004672">
    <property type="term" value="F:protein kinase activity"/>
    <property type="evidence" value="ECO:0000318"/>
    <property type="project" value="GO_Central"/>
</dbReference>
<evidence type="ECO:0000313" key="7">
    <source>
        <dbReference type="Proteomes" id="UP000001357"/>
    </source>
</evidence>
<evidence type="ECO:0000256" key="3">
    <source>
        <dbReference type="PROSITE-ProRule" id="PRU00023"/>
    </source>
</evidence>
<keyword evidence="3" id="KW-0040">ANK repeat</keyword>
<dbReference type="GO" id="GO:0005524">
    <property type="term" value="F:ATP binding"/>
    <property type="evidence" value="ECO:0007669"/>
    <property type="project" value="UniProtKB-KW"/>
</dbReference>
<evidence type="ECO:0000313" key="6">
    <source>
        <dbReference type="EMBL" id="EDQ85625.1"/>
    </source>
</evidence>